<evidence type="ECO:0000256" key="11">
    <source>
        <dbReference type="ARBA" id="ARBA00022737"/>
    </source>
</evidence>
<evidence type="ECO:0000256" key="13">
    <source>
        <dbReference type="ARBA" id="ARBA00022771"/>
    </source>
</evidence>
<keyword evidence="11" id="KW-0677">Repeat</keyword>
<organism evidence="23 24">
    <name type="scientific">Heterorhabditis bacteriophora</name>
    <name type="common">Entomopathogenic nematode worm</name>
    <dbReference type="NCBI Taxonomy" id="37862"/>
    <lineage>
        <taxon>Eukaryota</taxon>
        <taxon>Metazoa</taxon>
        <taxon>Ecdysozoa</taxon>
        <taxon>Nematoda</taxon>
        <taxon>Chromadorea</taxon>
        <taxon>Rhabditida</taxon>
        <taxon>Rhabditina</taxon>
        <taxon>Rhabditomorpha</taxon>
        <taxon>Strongyloidea</taxon>
        <taxon>Heterorhabditidae</taxon>
        <taxon>Heterorhabditis</taxon>
    </lineage>
</organism>
<evidence type="ECO:0000256" key="7">
    <source>
        <dbReference type="ARBA" id="ARBA00022527"/>
    </source>
</evidence>
<keyword evidence="17" id="KW-0460">Magnesium</keyword>
<dbReference type="SMART" id="SM00220">
    <property type="entry name" value="S_TKc"/>
    <property type="match status" value="1"/>
</dbReference>
<evidence type="ECO:0000256" key="12">
    <source>
        <dbReference type="ARBA" id="ARBA00022741"/>
    </source>
</evidence>
<evidence type="ECO:0000256" key="5">
    <source>
        <dbReference type="ARBA" id="ARBA00012429"/>
    </source>
</evidence>
<keyword evidence="9" id="KW-0808">Transferase</keyword>
<evidence type="ECO:0000256" key="16">
    <source>
        <dbReference type="ARBA" id="ARBA00022840"/>
    </source>
</evidence>
<dbReference type="SUPFAM" id="SSF56112">
    <property type="entry name" value="Protein kinase-like (PK-like)"/>
    <property type="match status" value="1"/>
</dbReference>
<comment type="cofactor">
    <cofactor evidence="1">
        <name>Mg(2+)</name>
        <dbReference type="ChEBI" id="CHEBI:18420"/>
    </cofactor>
</comment>
<feature type="domain" description="Protein kinase" evidence="21">
    <location>
        <begin position="478"/>
        <end position="684"/>
    </location>
</feature>
<dbReference type="InterPro" id="IPR000719">
    <property type="entry name" value="Prot_kinase_dom"/>
</dbReference>
<name>A0A1I7W7M4_HETBA</name>
<dbReference type="SUPFAM" id="SSF57889">
    <property type="entry name" value="Cysteine-rich domain"/>
    <property type="match status" value="1"/>
</dbReference>
<evidence type="ECO:0000256" key="18">
    <source>
        <dbReference type="ARBA" id="ARBA00023136"/>
    </source>
</evidence>
<evidence type="ECO:0000259" key="22">
    <source>
        <dbReference type="PROSITE" id="PS50081"/>
    </source>
</evidence>
<dbReference type="GO" id="GO:0008270">
    <property type="term" value="F:zinc ion binding"/>
    <property type="evidence" value="ECO:0007669"/>
    <property type="project" value="UniProtKB-KW"/>
</dbReference>
<dbReference type="GO" id="GO:0035556">
    <property type="term" value="P:intracellular signal transduction"/>
    <property type="evidence" value="ECO:0007669"/>
    <property type="project" value="TreeGrafter"/>
</dbReference>
<evidence type="ECO:0000259" key="21">
    <source>
        <dbReference type="PROSITE" id="PS50011"/>
    </source>
</evidence>
<sequence length="684" mass="77070">MTGTPETYWPASNKGFFPYEIQSSDLDSSFYILSNHPDESVNSNKIGKSKKNQVNISMIPSTGATPGSSGDPRIHVTLQYGNNREMVILERKDEPLVFDSLRRRARAIVEKTTGWEHNELHLFRHDYNSPSVLQHIASIAQLDNGCVVEVIVVDRNEKPTRPHVLEVKNYMSLTFCDFCGVMLTGLMRQGLHCVACRCNFHRRCTEAPRNNCVVASPGLSTMSPTPLTFGGIGVGAPYPITCNAPARYFNTLLLIRYSLFLHIQVNVHNKCAHQLPPNCSLSDHAISRMNISESNMPMGDLVQMDDEPSGSENIPLFRLPGQVSSRATTQPKVEGWMIHFVLSDPERRLKHYWILANNAINMYNEYNEGVNPNRCYLSIPLAEILAITPYQGQPIISKYPPHSFEIRTISNIVYCVGENLHAYSGGPPKKIPRSVSIRPPSNTQLWFQALKEALQPPSSRSDPPNVEQALDFAELYQVLSEKTLGSGQFGTVYSAIQRHTGAEVAVKVAILQRTSHSGIVRLEFMCETKDKIFVVMEKMNGDMLEMILSQQILSALKYLHDQGIAHCDLKPENVLLSEMNTNFPQTKICDFGYARHELLFIPESQFRKTIVGTPAYLPPEVLLRQGIIFKYLIILVAEQIKNAAFMFPADPWAEVSPAAIDLIQSNVTLHYTNYTYYFSYKFYI</sequence>
<dbReference type="Pfam" id="PF00069">
    <property type="entry name" value="Pkinase"/>
    <property type="match status" value="1"/>
</dbReference>
<evidence type="ECO:0000256" key="10">
    <source>
        <dbReference type="ARBA" id="ARBA00022723"/>
    </source>
</evidence>
<dbReference type="GO" id="GO:0007200">
    <property type="term" value="P:phospholipase C-activating G protein-coupled receptor signaling pathway"/>
    <property type="evidence" value="ECO:0007669"/>
    <property type="project" value="TreeGrafter"/>
</dbReference>
<evidence type="ECO:0000256" key="8">
    <source>
        <dbReference type="ARBA" id="ARBA00022553"/>
    </source>
</evidence>
<dbReference type="InterPro" id="IPR046349">
    <property type="entry name" value="C1-like_sf"/>
</dbReference>
<keyword evidence="6" id="KW-0963">Cytoplasm</keyword>
<dbReference type="Pfam" id="PF25525">
    <property type="entry name" value="Ubiquitin_PRKD1_N"/>
    <property type="match status" value="1"/>
</dbReference>
<evidence type="ECO:0000256" key="17">
    <source>
        <dbReference type="ARBA" id="ARBA00022842"/>
    </source>
</evidence>
<accession>A0A1I7W7M4</accession>
<keyword evidence="8" id="KW-0597">Phosphoprotein</keyword>
<dbReference type="GO" id="GO:0016020">
    <property type="term" value="C:membrane"/>
    <property type="evidence" value="ECO:0007669"/>
    <property type="project" value="UniProtKB-SubCell"/>
</dbReference>
<keyword evidence="15" id="KW-0862">Zinc</keyword>
<dbReference type="SMART" id="SM00109">
    <property type="entry name" value="C1"/>
    <property type="match status" value="1"/>
</dbReference>
<evidence type="ECO:0000256" key="3">
    <source>
        <dbReference type="ARBA" id="ARBA00004496"/>
    </source>
</evidence>
<dbReference type="InterPro" id="IPR017441">
    <property type="entry name" value="Protein_kinase_ATP_BS"/>
</dbReference>
<dbReference type="Gene3D" id="1.10.510.10">
    <property type="entry name" value="Transferase(Phosphotransferase) domain 1"/>
    <property type="match status" value="1"/>
</dbReference>
<dbReference type="InterPro" id="IPR002219">
    <property type="entry name" value="PKC_DAG/PE"/>
</dbReference>
<dbReference type="Pfam" id="PF00130">
    <property type="entry name" value="C1_1"/>
    <property type="match status" value="1"/>
</dbReference>
<dbReference type="InterPro" id="IPR011993">
    <property type="entry name" value="PH-like_dom_sf"/>
</dbReference>
<dbReference type="Proteomes" id="UP000095283">
    <property type="component" value="Unplaced"/>
</dbReference>
<evidence type="ECO:0000256" key="4">
    <source>
        <dbReference type="ARBA" id="ARBA00008582"/>
    </source>
</evidence>
<proteinExistence type="inferred from homology"/>
<feature type="binding site" evidence="20">
    <location>
        <position position="507"/>
    </location>
    <ligand>
        <name>ATP</name>
        <dbReference type="ChEBI" id="CHEBI:30616"/>
    </ligand>
</feature>
<evidence type="ECO:0000256" key="20">
    <source>
        <dbReference type="PROSITE-ProRule" id="PRU10141"/>
    </source>
</evidence>
<dbReference type="CDD" id="cd01239">
    <property type="entry name" value="PH_PKD"/>
    <property type="match status" value="1"/>
</dbReference>
<evidence type="ECO:0000256" key="2">
    <source>
        <dbReference type="ARBA" id="ARBA00004370"/>
    </source>
</evidence>
<dbReference type="PROSITE" id="PS50011">
    <property type="entry name" value="PROTEIN_KINASE_DOM"/>
    <property type="match status" value="1"/>
</dbReference>
<dbReference type="InterPro" id="IPR057764">
    <property type="entry name" value="Ubiquitin_PRKD1-3_N"/>
</dbReference>
<feature type="domain" description="Phorbol-ester/DAG-type" evidence="22">
    <location>
        <begin position="162"/>
        <end position="212"/>
    </location>
</feature>
<dbReference type="InterPro" id="IPR011009">
    <property type="entry name" value="Kinase-like_dom_sf"/>
</dbReference>
<dbReference type="PROSITE" id="PS50081">
    <property type="entry name" value="ZF_DAG_PE_2"/>
    <property type="match status" value="1"/>
</dbReference>
<evidence type="ECO:0000256" key="19">
    <source>
        <dbReference type="ARBA" id="ARBA00047272"/>
    </source>
</evidence>
<dbReference type="GO" id="GO:0005829">
    <property type="term" value="C:cytosol"/>
    <property type="evidence" value="ECO:0007669"/>
    <property type="project" value="TreeGrafter"/>
</dbReference>
<keyword evidence="12 20" id="KW-0547">Nucleotide-binding</keyword>
<evidence type="ECO:0000256" key="6">
    <source>
        <dbReference type="ARBA" id="ARBA00022490"/>
    </source>
</evidence>
<keyword evidence="13" id="KW-0863">Zinc-finger</keyword>
<dbReference type="PROSITE" id="PS00107">
    <property type="entry name" value="PROTEIN_KINASE_ATP"/>
    <property type="match status" value="1"/>
</dbReference>
<keyword evidence="14" id="KW-0418">Kinase</keyword>
<dbReference type="InterPro" id="IPR008271">
    <property type="entry name" value="Ser/Thr_kinase_AS"/>
</dbReference>
<dbReference type="PANTHER" id="PTHR22968">
    <property type="entry name" value="PROTEIN KINASE C, MU"/>
    <property type="match status" value="1"/>
</dbReference>
<dbReference type="Gene3D" id="2.30.29.30">
    <property type="entry name" value="Pleckstrin-homology domain (PH domain)/Phosphotyrosine-binding domain (PTB)"/>
    <property type="match status" value="1"/>
</dbReference>
<keyword evidence="16 20" id="KW-0067">ATP-binding</keyword>
<reference evidence="24" key="1">
    <citation type="submission" date="2016-11" db="UniProtKB">
        <authorList>
            <consortium name="WormBaseParasite"/>
        </authorList>
    </citation>
    <scope>IDENTIFICATION</scope>
</reference>
<evidence type="ECO:0000256" key="14">
    <source>
        <dbReference type="ARBA" id="ARBA00022777"/>
    </source>
</evidence>
<dbReference type="PROSITE" id="PS00479">
    <property type="entry name" value="ZF_DAG_PE_1"/>
    <property type="match status" value="1"/>
</dbReference>
<dbReference type="PROSITE" id="PS00108">
    <property type="entry name" value="PROTEIN_KINASE_ST"/>
    <property type="match status" value="1"/>
</dbReference>
<evidence type="ECO:0000313" key="23">
    <source>
        <dbReference type="Proteomes" id="UP000095283"/>
    </source>
</evidence>
<dbReference type="PANTHER" id="PTHR22968:SF15">
    <property type="entry name" value="SERINE_THREONINE-PROTEIN KINASE DKF-1"/>
    <property type="match status" value="1"/>
</dbReference>
<dbReference type="SUPFAM" id="SSF50729">
    <property type="entry name" value="PH domain-like"/>
    <property type="match status" value="1"/>
</dbReference>
<keyword evidence="7" id="KW-0723">Serine/threonine-protein kinase</keyword>
<dbReference type="Gene3D" id="3.30.60.20">
    <property type="match status" value="1"/>
</dbReference>
<comment type="catalytic activity">
    <reaction evidence="19">
        <text>L-threonyl-[protein] + ATP = O-phospho-L-threonyl-[protein] + ADP + H(+)</text>
        <dbReference type="Rhea" id="RHEA:46608"/>
        <dbReference type="Rhea" id="RHEA-COMP:11060"/>
        <dbReference type="Rhea" id="RHEA-COMP:11605"/>
        <dbReference type="ChEBI" id="CHEBI:15378"/>
        <dbReference type="ChEBI" id="CHEBI:30013"/>
        <dbReference type="ChEBI" id="CHEBI:30616"/>
        <dbReference type="ChEBI" id="CHEBI:61977"/>
        <dbReference type="ChEBI" id="CHEBI:456216"/>
        <dbReference type="EC" id="2.7.11.13"/>
    </reaction>
</comment>
<dbReference type="GO" id="GO:0004697">
    <property type="term" value="F:diacylglycerol-dependent serine/threonine kinase activity"/>
    <property type="evidence" value="ECO:0007669"/>
    <property type="project" value="UniProtKB-EC"/>
</dbReference>
<comment type="similarity">
    <text evidence="4">Belongs to the protein kinase superfamily. CAMK Ser/Thr protein kinase family. PKD subfamily.</text>
</comment>
<dbReference type="GO" id="GO:0005524">
    <property type="term" value="F:ATP binding"/>
    <property type="evidence" value="ECO:0007669"/>
    <property type="project" value="UniProtKB-UniRule"/>
</dbReference>
<evidence type="ECO:0000256" key="9">
    <source>
        <dbReference type="ARBA" id="ARBA00022679"/>
    </source>
</evidence>
<evidence type="ECO:0000256" key="15">
    <source>
        <dbReference type="ARBA" id="ARBA00022833"/>
    </source>
</evidence>
<keyword evidence="18" id="KW-0472">Membrane</keyword>
<protein>
    <recommendedName>
        <fullName evidence="5">protein kinase C</fullName>
        <ecNumber evidence="5">2.7.11.13</ecNumber>
    </recommendedName>
</protein>
<evidence type="ECO:0000313" key="24">
    <source>
        <dbReference type="WBParaSite" id="Hba_00618"/>
    </source>
</evidence>
<dbReference type="WBParaSite" id="Hba_00618">
    <property type="protein sequence ID" value="Hba_00618"/>
    <property type="gene ID" value="Hba_00618"/>
</dbReference>
<dbReference type="AlphaFoldDB" id="A0A1I7W7M4"/>
<comment type="subcellular location">
    <subcellularLocation>
        <location evidence="3">Cytoplasm</location>
    </subcellularLocation>
    <subcellularLocation>
        <location evidence="2">Membrane</location>
    </subcellularLocation>
</comment>
<keyword evidence="10" id="KW-0479">Metal-binding</keyword>
<dbReference type="CDD" id="cd20797">
    <property type="entry name" value="C1_CeDKF1-like_rpt1"/>
    <property type="match status" value="1"/>
</dbReference>
<keyword evidence="23" id="KW-1185">Reference proteome</keyword>
<evidence type="ECO:0000256" key="1">
    <source>
        <dbReference type="ARBA" id="ARBA00001946"/>
    </source>
</evidence>
<dbReference type="EC" id="2.7.11.13" evidence="5"/>